<dbReference type="AlphaFoldDB" id="A0A2P2J4K9"/>
<feature type="chain" id="PRO_5015164975" description="Secreted protein" evidence="1">
    <location>
        <begin position="17"/>
        <end position="61"/>
    </location>
</feature>
<accession>A0A2P2J4K9</accession>
<proteinExistence type="predicted"/>
<name>A0A2P2J4K9_RHIMU</name>
<evidence type="ECO:0000256" key="1">
    <source>
        <dbReference type="SAM" id="SignalP"/>
    </source>
</evidence>
<sequence length="61" mass="7084">MILHLLVLFQIAAIRYFHISIIRHHINCAFELSAACCRRGRVSYECGVCCMLEHYKDKVST</sequence>
<protein>
    <recommendedName>
        <fullName evidence="3">Secreted protein</fullName>
    </recommendedName>
</protein>
<reference evidence="2" key="1">
    <citation type="submission" date="2018-02" db="EMBL/GenBank/DDBJ databases">
        <title>Rhizophora mucronata_Transcriptome.</title>
        <authorList>
            <person name="Meera S.P."/>
            <person name="Sreeshan A."/>
            <person name="Augustine A."/>
        </authorList>
    </citation>
    <scope>NUCLEOTIDE SEQUENCE</scope>
    <source>
        <tissue evidence="2">Leaf</tissue>
    </source>
</reference>
<keyword evidence="1" id="KW-0732">Signal</keyword>
<evidence type="ECO:0008006" key="3">
    <source>
        <dbReference type="Google" id="ProtNLM"/>
    </source>
</evidence>
<feature type="signal peptide" evidence="1">
    <location>
        <begin position="1"/>
        <end position="16"/>
    </location>
</feature>
<dbReference type="EMBL" id="GGEC01007902">
    <property type="protein sequence ID" value="MBW88385.1"/>
    <property type="molecule type" value="Transcribed_RNA"/>
</dbReference>
<organism evidence="2">
    <name type="scientific">Rhizophora mucronata</name>
    <name type="common">Asiatic mangrove</name>
    <dbReference type="NCBI Taxonomy" id="61149"/>
    <lineage>
        <taxon>Eukaryota</taxon>
        <taxon>Viridiplantae</taxon>
        <taxon>Streptophyta</taxon>
        <taxon>Embryophyta</taxon>
        <taxon>Tracheophyta</taxon>
        <taxon>Spermatophyta</taxon>
        <taxon>Magnoliopsida</taxon>
        <taxon>eudicotyledons</taxon>
        <taxon>Gunneridae</taxon>
        <taxon>Pentapetalae</taxon>
        <taxon>rosids</taxon>
        <taxon>fabids</taxon>
        <taxon>Malpighiales</taxon>
        <taxon>Rhizophoraceae</taxon>
        <taxon>Rhizophora</taxon>
    </lineage>
</organism>
<evidence type="ECO:0000313" key="2">
    <source>
        <dbReference type="EMBL" id="MBW88385.1"/>
    </source>
</evidence>